<protein>
    <submittedName>
        <fullName evidence="8">Radial spokehead-like protein</fullName>
    </submittedName>
</protein>
<feature type="compositionally biased region" description="Acidic residues" evidence="7">
    <location>
        <begin position="81"/>
        <end position="110"/>
    </location>
</feature>
<keyword evidence="5" id="KW-0966">Cell projection</keyword>
<name>V6LH27_9EUKA</name>
<dbReference type="Proteomes" id="UP000018208">
    <property type="component" value="Unassembled WGS sequence"/>
</dbReference>
<feature type="compositionally biased region" description="Basic and acidic residues" evidence="7">
    <location>
        <begin position="202"/>
        <end position="214"/>
    </location>
</feature>
<dbReference type="VEuPathDB" id="GiardiaDB:SS50377_20940"/>
<organism evidence="8">
    <name type="scientific">Spironucleus salmonicida</name>
    <dbReference type="NCBI Taxonomy" id="348837"/>
    <lineage>
        <taxon>Eukaryota</taxon>
        <taxon>Metamonada</taxon>
        <taxon>Diplomonadida</taxon>
        <taxon>Hexamitidae</taxon>
        <taxon>Hexamitinae</taxon>
        <taxon>Spironucleus</taxon>
    </lineage>
</organism>
<feature type="region of interest" description="Disordered" evidence="7">
    <location>
        <begin position="79"/>
        <end position="113"/>
    </location>
</feature>
<dbReference type="GO" id="GO:0001534">
    <property type="term" value="C:radial spoke"/>
    <property type="evidence" value="ECO:0007669"/>
    <property type="project" value="InterPro"/>
</dbReference>
<evidence type="ECO:0000313" key="9">
    <source>
        <dbReference type="EMBL" id="KAH0577586.1"/>
    </source>
</evidence>
<feature type="coiled-coil region" evidence="6">
    <location>
        <begin position="580"/>
        <end position="607"/>
    </location>
</feature>
<dbReference type="AlphaFoldDB" id="V6LH27"/>
<evidence type="ECO:0000256" key="6">
    <source>
        <dbReference type="SAM" id="Coils"/>
    </source>
</evidence>
<keyword evidence="3" id="KW-0969">Cilium</keyword>
<feature type="compositionally biased region" description="Acidic residues" evidence="7">
    <location>
        <begin position="169"/>
        <end position="201"/>
    </location>
</feature>
<dbReference type="OrthoDB" id="272202at2759"/>
<dbReference type="EMBL" id="KI546135">
    <property type="protein sequence ID" value="EST43613.1"/>
    <property type="molecule type" value="Genomic_DNA"/>
</dbReference>
<keyword evidence="6" id="KW-0175">Coiled coil</keyword>
<proteinExistence type="predicted"/>
<evidence type="ECO:0000256" key="5">
    <source>
        <dbReference type="ARBA" id="ARBA00023273"/>
    </source>
</evidence>
<sequence>MDYLQKKDTQNESPYDKISDLLLKLFMERPPQCRVYSEFEELVSQLSLGEQQTCREPTEEEKIRAGFAFQQFKKPIVFNPEAEEEEKEAEPENDEEAEEGEPEEGVEAEDLPQLSRVLLNSGIPFSQIDAFKLQTAIYDLAKREERTSDKIKLFGKVGPYWLLRSETETYPEPEEEEKEAEEEEEAEKGEENAEDQSEKDEELIGLRDQWKEIEAEIEAEAAADKPEGAEGDQEGELNEDGEKIEGEEQKQENEEEDDEKEPAEGEAPAEPEQADEEEPEEEKDEIKSEVSLEDEFQPETKIPKKIPVFGGEVYPKKKIQKLPIEEHEGINKELFFAAIDDNISPYMTQLYVKLQKELELQKYRHEKKLKQQKSKLNKIIQKLLSEPLRFIALPEITPEQMRVFMQMPAQTVRFTGDLTADVISSIPPFPYSESVLLRCACARILHENCIVPKGLYTKEEDEEDEEIKPKIEDLEQLEQQRVQKRYALMAKFQNSRIYEIMLKHPDLWTYNEDEDKLELEANFPELNEEFKGYESPELLLNPKNWSYLLPRITGQGRAAPVNDDDYDNIDDPEPVEFLIAKLQKQRRKDAREQKKQIRMKLRETEIEEKKQIMKKKKFAQWLEQQQEVWTQQEDEIVGNEASDDEINVQVDDFDDSAKPDKFDIDSSPNYEEISKYYAVRLWRKLREFKRPVDPWDVPILDNRINAALPELFIEEGQLDRTRVDFKQKCKYHVDEGYNANILNIEVNGSVKSKIPLWRFNQIDLQGIGKGPKAIIATNARWPGAANVVTGARMQRCQFVYFGDGLGSQQLEMQDFQIPEMCMPPFDIMEECEVDPVHQREEWEVIQDKIKRIEAAKKAAEEAAAAEEQQEPEAE</sequence>
<evidence type="ECO:0000256" key="4">
    <source>
        <dbReference type="ARBA" id="ARBA00023212"/>
    </source>
</evidence>
<feature type="compositionally biased region" description="Acidic residues" evidence="7">
    <location>
        <begin position="229"/>
        <end position="239"/>
    </location>
</feature>
<feature type="compositionally biased region" description="Acidic residues" evidence="7">
    <location>
        <begin position="267"/>
        <end position="283"/>
    </location>
</feature>
<feature type="coiled-coil region" evidence="6">
    <location>
        <begin position="355"/>
        <end position="386"/>
    </location>
</feature>
<keyword evidence="4" id="KW-0206">Cytoskeleton</keyword>
<dbReference type="EMBL" id="AUWU02000001">
    <property type="protein sequence ID" value="KAH0577586.1"/>
    <property type="molecule type" value="Genomic_DNA"/>
</dbReference>
<dbReference type="PANTHER" id="PTHR13159">
    <property type="entry name" value="RADIAL SPOKEHEAD-RELATED"/>
    <property type="match status" value="1"/>
</dbReference>
<reference evidence="9" key="2">
    <citation type="submission" date="2020-12" db="EMBL/GenBank/DDBJ databases">
        <title>New Spironucleus salmonicida genome in near-complete chromosomes.</title>
        <authorList>
            <person name="Xu F."/>
            <person name="Kurt Z."/>
            <person name="Jimenez-Gonzalez A."/>
            <person name="Astvaldsson A."/>
            <person name="Andersson J.O."/>
            <person name="Svard S.G."/>
        </authorList>
    </citation>
    <scope>NUCLEOTIDE SEQUENCE</scope>
    <source>
        <strain evidence="9">ATCC 50377</strain>
    </source>
</reference>
<dbReference type="PANTHER" id="PTHR13159:SF0">
    <property type="entry name" value="RADIAL SPOKE HEAD 6 HOMOLOG A"/>
    <property type="match status" value="1"/>
</dbReference>
<dbReference type="GO" id="GO:0060294">
    <property type="term" value="P:cilium movement involved in cell motility"/>
    <property type="evidence" value="ECO:0007669"/>
    <property type="project" value="InterPro"/>
</dbReference>
<dbReference type="GO" id="GO:0035082">
    <property type="term" value="P:axoneme assembly"/>
    <property type="evidence" value="ECO:0007669"/>
    <property type="project" value="TreeGrafter"/>
</dbReference>
<dbReference type="Pfam" id="PF04712">
    <property type="entry name" value="Radial_spoke"/>
    <property type="match status" value="2"/>
</dbReference>
<comment type="subcellular location">
    <subcellularLocation>
        <location evidence="1">Cytoplasm</location>
        <location evidence="1">Cytoskeleton</location>
        <location evidence="1">Cilium axoneme</location>
    </subcellularLocation>
</comment>
<gene>
    <name evidence="8" type="ORF">SS50377_16655</name>
    <name evidence="9" type="ORF">SS50377_20940</name>
</gene>
<keyword evidence="2" id="KW-0963">Cytoplasm</keyword>
<feature type="compositionally biased region" description="Basic and acidic residues" evidence="7">
    <location>
        <begin position="240"/>
        <end position="252"/>
    </location>
</feature>
<reference evidence="8 9" key="1">
    <citation type="journal article" date="2014" name="PLoS Genet.">
        <title>The Genome of Spironucleus salmonicida Highlights a Fish Pathogen Adapted to Fluctuating Environments.</title>
        <authorList>
            <person name="Xu F."/>
            <person name="Jerlstrom-Hultqvist J."/>
            <person name="Einarsson E."/>
            <person name="Astvaldsson A."/>
            <person name="Svard S.G."/>
            <person name="Andersson J.O."/>
        </authorList>
    </citation>
    <scope>NUCLEOTIDE SEQUENCE</scope>
    <source>
        <strain evidence="9">ATCC 50377</strain>
    </source>
</reference>
<evidence type="ECO:0000256" key="1">
    <source>
        <dbReference type="ARBA" id="ARBA00004430"/>
    </source>
</evidence>
<evidence type="ECO:0000256" key="3">
    <source>
        <dbReference type="ARBA" id="ARBA00023069"/>
    </source>
</evidence>
<evidence type="ECO:0000313" key="8">
    <source>
        <dbReference type="EMBL" id="EST43613.1"/>
    </source>
</evidence>
<feature type="region of interest" description="Disordered" evidence="7">
    <location>
        <begin position="162"/>
        <end position="297"/>
    </location>
</feature>
<dbReference type="InterPro" id="IPR006802">
    <property type="entry name" value="Radial_spoke"/>
</dbReference>
<accession>V6LH27</accession>
<keyword evidence="10" id="KW-1185">Reference proteome</keyword>
<evidence type="ECO:0000256" key="7">
    <source>
        <dbReference type="SAM" id="MobiDB-lite"/>
    </source>
</evidence>
<evidence type="ECO:0000313" key="10">
    <source>
        <dbReference type="Proteomes" id="UP000018208"/>
    </source>
</evidence>
<evidence type="ECO:0000256" key="2">
    <source>
        <dbReference type="ARBA" id="ARBA00022490"/>
    </source>
</evidence>